<dbReference type="SUPFAM" id="SSF54928">
    <property type="entry name" value="RNA-binding domain, RBD"/>
    <property type="match status" value="1"/>
</dbReference>
<sequence>MGGRERFGGGRRERDRGENNTNNFGRGRGISVQRSARGAIRGKRGAIRGRIGLNRAPLAKKPLSVTVPGNNRNFDARDKIAGNKRPADARDKLAQRAQQTDARVKILNIKAKKGNGNDNPIQDVRGKLTAKRQGSGVQVTFDGSGNTQNNNTRNNVTRTINNNAGQNTATDFQITRTIGGSTKFGGNVSGLSNAVQVSGNNLTITRNVGASNPVQQNSHLTKVISNIPVHTSTPPVPMAAPHYPVIQYTAESHSPYQQPVSYQYSQPPPPIPTHHVPQPTYYMGTENTYYDDLEEEEEDELELEDPDPVGIKPSTYLVEKTLTVKRPQLLSTKSNVISLKSTGSKTTKIQQQALSMTSVATKRKAPVVQNTGPLKFAKSSVSSDSGGGGGKRLKVIKQEEDMETDSEAKVVANSPLGFRVIISNLHTVVSQDDIIELFGAVGPMKRARLVKAGVAEVVYTQKGDAQKAIQKYHNRELDGLPMTVKMYTPPAPSPKKTPENILGNVKDVEGPLRLGKDAPKKSSDLDMSVLHKVLFKAGTPSGSKPVTFTVKV</sequence>
<dbReference type="GO" id="GO:0016607">
    <property type="term" value="C:nuclear speck"/>
    <property type="evidence" value="ECO:0007669"/>
    <property type="project" value="TreeGrafter"/>
</dbReference>
<feature type="compositionally biased region" description="Basic and acidic residues" evidence="3">
    <location>
        <begin position="1"/>
        <end position="18"/>
    </location>
</feature>
<dbReference type="PANTHER" id="PTHR19965">
    <property type="entry name" value="RNA AND EXPORT FACTOR BINDING PROTEIN"/>
    <property type="match status" value="1"/>
</dbReference>
<protein>
    <recommendedName>
        <fullName evidence="4">RRM domain-containing protein</fullName>
    </recommendedName>
</protein>
<keyword evidence="1 2" id="KW-0694">RNA-binding</keyword>
<dbReference type="InterPro" id="IPR000504">
    <property type="entry name" value="RRM_dom"/>
</dbReference>
<dbReference type="InterPro" id="IPR034784">
    <property type="entry name" value="PDIP3_RRM"/>
</dbReference>
<evidence type="ECO:0000256" key="1">
    <source>
        <dbReference type="ARBA" id="ARBA00022884"/>
    </source>
</evidence>
<dbReference type="Proteomes" id="UP001186944">
    <property type="component" value="Unassembled WGS sequence"/>
</dbReference>
<organism evidence="5 6">
    <name type="scientific">Pinctada imbricata</name>
    <name type="common">Atlantic pearl-oyster</name>
    <name type="synonym">Pinctada martensii</name>
    <dbReference type="NCBI Taxonomy" id="66713"/>
    <lineage>
        <taxon>Eukaryota</taxon>
        <taxon>Metazoa</taxon>
        <taxon>Spiralia</taxon>
        <taxon>Lophotrochozoa</taxon>
        <taxon>Mollusca</taxon>
        <taxon>Bivalvia</taxon>
        <taxon>Autobranchia</taxon>
        <taxon>Pteriomorphia</taxon>
        <taxon>Pterioida</taxon>
        <taxon>Pterioidea</taxon>
        <taxon>Pteriidae</taxon>
        <taxon>Pinctada</taxon>
    </lineage>
</organism>
<dbReference type="AlphaFoldDB" id="A0AA89C234"/>
<dbReference type="InterPro" id="IPR051229">
    <property type="entry name" value="ALYREF_mRNA_export"/>
</dbReference>
<feature type="domain" description="RRM" evidence="4">
    <location>
        <begin position="418"/>
        <end position="489"/>
    </location>
</feature>
<dbReference type="Pfam" id="PF00076">
    <property type="entry name" value="RRM_1"/>
    <property type="match status" value="1"/>
</dbReference>
<dbReference type="PANTHER" id="PTHR19965:SF96">
    <property type="entry name" value="POLYMERASE DELTA-INTERACTING PROTEIN 3"/>
    <property type="match status" value="1"/>
</dbReference>
<evidence type="ECO:0000313" key="5">
    <source>
        <dbReference type="EMBL" id="KAK3091482.1"/>
    </source>
</evidence>
<dbReference type="GO" id="GO:0003729">
    <property type="term" value="F:mRNA binding"/>
    <property type="evidence" value="ECO:0007669"/>
    <property type="project" value="TreeGrafter"/>
</dbReference>
<dbReference type="SMART" id="SM00360">
    <property type="entry name" value="RRM"/>
    <property type="match status" value="1"/>
</dbReference>
<evidence type="ECO:0000256" key="2">
    <source>
        <dbReference type="PROSITE-ProRule" id="PRU00176"/>
    </source>
</evidence>
<gene>
    <name evidence="5" type="ORF">FSP39_020156</name>
</gene>
<feature type="region of interest" description="Disordered" evidence="3">
    <location>
        <begin position="1"/>
        <end position="40"/>
    </location>
</feature>
<dbReference type="InterPro" id="IPR012677">
    <property type="entry name" value="Nucleotide-bd_a/b_plait_sf"/>
</dbReference>
<comment type="caution">
    <text evidence="5">The sequence shown here is derived from an EMBL/GenBank/DDBJ whole genome shotgun (WGS) entry which is preliminary data.</text>
</comment>
<dbReference type="Gene3D" id="3.30.70.330">
    <property type="match status" value="1"/>
</dbReference>
<evidence type="ECO:0000313" key="6">
    <source>
        <dbReference type="Proteomes" id="UP001186944"/>
    </source>
</evidence>
<dbReference type="InterPro" id="IPR035979">
    <property type="entry name" value="RBD_domain_sf"/>
</dbReference>
<keyword evidence="6" id="KW-1185">Reference proteome</keyword>
<evidence type="ECO:0000256" key="3">
    <source>
        <dbReference type="SAM" id="MobiDB-lite"/>
    </source>
</evidence>
<dbReference type="CDD" id="cd12681">
    <property type="entry name" value="RRM_SKAR"/>
    <property type="match status" value="1"/>
</dbReference>
<proteinExistence type="predicted"/>
<dbReference type="EMBL" id="VSWD01000010">
    <property type="protein sequence ID" value="KAK3091482.1"/>
    <property type="molecule type" value="Genomic_DNA"/>
</dbReference>
<evidence type="ECO:0000259" key="4">
    <source>
        <dbReference type="PROSITE" id="PS50102"/>
    </source>
</evidence>
<dbReference type="PROSITE" id="PS50102">
    <property type="entry name" value="RRM"/>
    <property type="match status" value="1"/>
</dbReference>
<accession>A0AA89C234</accession>
<dbReference type="GO" id="GO:0016973">
    <property type="term" value="P:poly(A)+ mRNA export from nucleus"/>
    <property type="evidence" value="ECO:0007669"/>
    <property type="project" value="TreeGrafter"/>
</dbReference>
<reference evidence="5" key="1">
    <citation type="submission" date="2019-08" db="EMBL/GenBank/DDBJ databases">
        <title>The improved chromosome-level genome for the pearl oyster Pinctada fucata martensii using PacBio sequencing and Hi-C.</title>
        <authorList>
            <person name="Zheng Z."/>
        </authorList>
    </citation>
    <scope>NUCLEOTIDE SEQUENCE</scope>
    <source>
        <strain evidence="5">ZZ-2019</strain>
        <tissue evidence="5">Adductor muscle</tissue>
    </source>
</reference>
<name>A0AA89C234_PINIB</name>